<feature type="transmembrane region" description="Helical" evidence="6">
    <location>
        <begin position="223"/>
        <end position="246"/>
    </location>
</feature>
<dbReference type="EMBL" id="MHJG01000002">
    <property type="protein sequence ID" value="OGY64569.1"/>
    <property type="molecule type" value="Genomic_DNA"/>
</dbReference>
<dbReference type="InterPro" id="IPR004477">
    <property type="entry name" value="ComEC_N"/>
</dbReference>
<feature type="transmembrane region" description="Helical" evidence="6">
    <location>
        <begin position="47"/>
        <end position="66"/>
    </location>
</feature>
<evidence type="ECO:0000256" key="3">
    <source>
        <dbReference type="ARBA" id="ARBA00022692"/>
    </source>
</evidence>
<feature type="transmembrane region" description="Helical" evidence="6">
    <location>
        <begin position="409"/>
        <end position="429"/>
    </location>
</feature>
<evidence type="ECO:0000259" key="7">
    <source>
        <dbReference type="Pfam" id="PF03772"/>
    </source>
</evidence>
<organism evidence="8 9">
    <name type="scientific">Candidatus Harrisonbacteria bacterium RIFCSPHIGHO2_02_FULL_42_16</name>
    <dbReference type="NCBI Taxonomy" id="1798404"/>
    <lineage>
        <taxon>Bacteria</taxon>
        <taxon>Candidatus Harrisoniibacteriota</taxon>
    </lineage>
</organism>
<feature type="domain" description="ComEC/Rec2-related protein" evidence="7">
    <location>
        <begin position="199"/>
        <end position="461"/>
    </location>
</feature>
<feature type="transmembrane region" description="Helical" evidence="6">
    <location>
        <begin position="252"/>
        <end position="285"/>
    </location>
</feature>
<evidence type="ECO:0000256" key="6">
    <source>
        <dbReference type="SAM" id="Phobius"/>
    </source>
</evidence>
<accession>A0A1G1ZJF4</accession>
<keyword evidence="2" id="KW-1003">Cell membrane</keyword>
<keyword evidence="5 6" id="KW-0472">Membrane</keyword>
<dbReference type="NCBIfam" id="TIGR00360">
    <property type="entry name" value="ComEC_N-term"/>
    <property type="match status" value="1"/>
</dbReference>
<evidence type="ECO:0000256" key="1">
    <source>
        <dbReference type="ARBA" id="ARBA00004651"/>
    </source>
</evidence>
<feature type="transmembrane region" description="Helical" evidence="6">
    <location>
        <begin position="12"/>
        <end position="41"/>
    </location>
</feature>
<dbReference type="PANTHER" id="PTHR30619">
    <property type="entry name" value="DNA INTERNALIZATION/COMPETENCE PROTEIN COMEC/REC2"/>
    <property type="match status" value="1"/>
</dbReference>
<feature type="transmembrane region" description="Helical" evidence="6">
    <location>
        <begin position="354"/>
        <end position="374"/>
    </location>
</feature>
<protein>
    <recommendedName>
        <fullName evidence="7">ComEC/Rec2-related protein domain-containing protein</fullName>
    </recommendedName>
</protein>
<comment type="caution">
    <text evidence="8">The sequence shown here is derived from an EMBL/GenBank/DDBJ whole genome shotgun (WGS) entry which is preliminary data.</text>
</comment>
<feature type="transmembrane region" description="Helical" evidence="6">
    <location>
        <begin position="435"/>
        <end position="461"/>
    </location>
</feature>
<sequence length="465" mass="51466">MSIHTIAFWVCALFLIGVFFASAVNQLPIIIPLILIVSLYFIVFKKYYFALLAFFIIAGAVYYQVFDAIRREANVPFGGRTEFRALIKKASQSSANQEIIAELISPYSGKIRINAARYPSFEYGDLVEVIGAIQKPPEKSADYFLKEGIAGIINLPKIELLESGQGNYIKSRLLKFKTGIIGIFKRNLPPEKAAFLSGITLGERQEFSKEFEEKMSLSGTTHIVALSGYNISVIVLAAGTLFSFFFSRLISFYLSVGFIILFVLMTGVEASIIRAAIMGVIVLLAEETERIYSIRNAIIISAFLMVLFNPRVLAFDLGFQLSFAALLGIVYILPALKNILKIKNKGFLSWKENALTTVSAQLAVAPLLLGNFGIFSLTSFLANILILSAVPLTMGLGFLMGGLGFISEFLAQAVGLAVNLLLTYELWLIDLFSRITLPIITDSFGFLAAIIYYLILTCFIYKFNK</sequence>
<gene>
    <name evidence="8" type="ORF">A3B92_00340</name>
</gene>
<dbReference type="PANTHER" id="PTHR30619:SF7">
    <property type="entry name" value="BETA-LACTAMASE DOMAIN PROTEIN"/>
    <property type="match status" value="1"/>
</dbReference>
<feature type="transmembrane region" description="Helical" evidence="6">
    <location>
        <begin position="380"/>
        <end position="402"/>
    </location>
</feature>
<keyword evidence="4 6" id="KW-1133">Transmembrane helix</keyword>
<dbReference type="GO" id="GO:0005886">
    <property type="term" value="C:plasma membrane"/>
    <property type="evidence" value="ECO:0007669"/>
    <property type="project" value="UniProtKB-SubCell"/>
</dbReference>
<dbReference type="AlphaFoldDB" id="A0A1G1ZJF4"/>
<evidence type="ECO:0000256" key="5">
    <source>
        <dbReference type="ARBA" id="ARBA00023136"/>
    </source>
</evidence>
<dbReference type="STRING" id="1798404.A3B92_00340"/>
<evidence type="ECO:0000313" key="9">
    <source>
        <dbReference type="Proteomes" id="UP000177960"/>
    </source>
</evidence>
<dbReference type="Proteomes" id="UP000177960">
    <property type="component" value="Unassembled WGS sequence"/>
</dbReference>
<evidence type="ECO:0000256" key="4">
    <source>
        <dbReference type="ARBA" id="ARBA00022989"/>
    </source>
</evidence>
<keyword evidence="3 6" id="KW-0812">Transmembrane</keyword>
<evidence type="ECO:0000313" key="8">
    <source>
        <dbReference type="EMBL" id="OGY64569.1"/>
    </source>
</evidence>
<reference evidence="8 9" key="1">
    <citation type="journal article" date="2016" name="Nat. Commun.">
        <title>Thousands of microbial genomes shed light on interconnected biogeochemical processes in an aquifer system.</title>
        <authorList>
            <person name="Anantharaman K."/>
            <person name="Brown C.T."/>
            <person name="Hug L.A."/>
            <person name="Sharon I."/>
            <person name="Castelle C.J."/>
            <person name="Probst A.J."/>
            <person name="Thomas B.C."/>
            <person name="Singh A."/>
            <person name="Wilkins M.J."/>
            <person name="Karaoz U."/>
            <person name="Brodie E.L."/>
            <person name="Williams K.H."/>
            <person name="Hubbard S.S."/>
            <person name="Banfield J.F."/>
        </authorList>
    </citation>
    <scope>NUCLEOTIDE SEQUENCE [LARGE SCALE GENOMIC DNA]</scope>
</reference>
<comment type="subcellular location">
    <subcellularLocation>
        <location evidence="1">Cell membrane</location>
        <topology evidence="1">Multi-pass membrane protein</topology>
    </subcellularLocation>
</comment>
<feature type="transmembrane region" description="Helical" evidence="6">
    <location>
        <begin position="314"/>
        <end position="333"/>
    </location>
</feature>
<name>A0A1G1ZJF4_9BACT</name>
<dbReference type="Pfam" id="PF03772">
    <property type="entry name" value="Competence"/>
    <property type="match status" value="1"/>
</dbReference>
<proteinExistence type="predicted"/>
<feature type="transmembrane region" description="Helical" evidence="6">
    <location>
        <begin position="292"/>
        <end position="308"/>
    </location>
</feature>
<dbReference type="InterPro" id="IPR052159">
    <property type="entry name" value="Competence_DNA_uptake"/>
</dbReference>
<evidence type="ECO:0000256" key="2">
    <source>
        <dbReference type="ARBA" id="ARBA00022475"/>
    </source>
</evidence>